<protein>
    <submittedName>
        <fullName evidence="2">LOC100159987</fullName>
    </submittedName>
</protein>
<feature type="region of interest" description="Disordered" evidence="1">
    <location>
        <begin position="1"/>
        <end position="20"/>
    </location>
</feature>
<accession>A0A7T8K8N9</accession>
<evidence type="ECO:0000313" key="3">
    <source>
        <dbReference type="Proteomes" id="UP000595437"/>
    </source>
</evidence>
<feature type="compositionally biased region" description="Low complexity" evidence="1">
    <location>
        <begin position="113"/>
        <end position="129"/>
    </location>
</feature>
<feature type="compositionally biased region" description="Polar residues" evidence="1">
    <location>
        <begin position="88"/>
        <end position="100"/>
    </location>
</feature>
<dbReference type="Proteomes" id="UP000595437">
    <property type="component" value="Chromosome 6"/>
</dbReference>
<feature type="non-terminal residue" evidence="2">
    <location>
        <position position="195"/>
    </location>
</feature>
<dbReference type="AlphaFoldDB" id="A0A7T8K8N9"/>
<feature type="region of interest" description="Disordered" evidence="1">
    <location>
        <begin position="69"/>
        <end position="195"/>
    </location>
</feature>
<feature type="compositionally biased region" description="Polar residues" evidence="1">
    <location>
        <begin position="69"/>
        <end position="80"/>
    </location>
</feature>
<feature type="compositionally biased region" description="Basic and acidic residues" evidence="1">
    <location>
        <begin position="184"/>
        <end position="195"/>
    </location>
</feature>
<proteinExistence type="predicted"/>
<keyword evidence="3" id="KW-1185">Reference proteome</keyword>
<evidence type="ECO:0000313" key="2">
    <source>
        <dbReference type="EMBL" id="QQP48745.1"/>
    </source>
</evidence>
<gene>
    <name evidence="2" type="ORF">FKW44_009161</name>
</gene>
<organism evidence="2 3">
    <name type="scientific">Caligus rogercresseyi</name>
    <name type="common">Sea louse</name>
    <dbReference type="NCBI Taxonomy" id="217165"/>
    <lineage>
        <taxon>Eukaryota</taxon>
        <taxon>Metazoa</taxon>
        <taxon>Ecdysozoa</taxon>
        <taxon>Arthropoda</taxon>
        <taxon>Crustacea</taxon>
        <taxon>Multicrustacea</taxon>
        <taxon>Hexanauplia</taxon>
        <taxon>Copepoda</taxon>
        <taxon>Siphonostomatoida</taxon>
        <taxon>Caligidae</taxon>
        <taxon>Caligus</taxon>
    </lineage>
</organism>
<name>A0A7T8K8N9_CALRO</name>
<evidence type="ECO:0000256" key="1">
    <source>
        <dbReference type="SAM" id="MobiDB-lite"/>
    </source>
</evidence>
<dbReference type="EMBL" id="CP045895">
    <property type="protein sequence ID" value="QQP48745.1"/>
    <property type="molecule type" value="Genomic_DNA"/>
</dbReference>
<sequence length="195" mass="21394">MISGSNGHSGGGNNNNTDDNEEQVMKYISDDIKAGFVQRRLPNGGFKVCIKSSLLPQYSPMIMRRFNKSMSNPQADSSPASGEATPTGEGSLSVVGSSPRLNRRHRGGSFSGPSNENLNSGELSLGSPSLRRRRSRIPSEEDDKLINYLVSGGHDGSRERNMDSNQTYGSLDRNLLRRSRGKKRPDLLNHDSDRE</sequence>
<reference evidence="3" key="1">
    <citation type="submission" date="2021-01" db="EMBL/GenBank/DDBJ databases">
        <title>Caligus Genome Assembly.</title>
        <authorList>
            <person name="Gallardo-Escarate C."/>
        </authorList>
    </citation>
    <scope>NUCLEOTIDE SEQUENCE [LARGE SCALE GENOMIC DNA]</scope>
</reference>